<dbReference type="GO" id="GO:0005737">
    <property type="term" value="C:cytoplasm"/>
    <property type="evidence" value="ECO:0007669"/>
    <property type="project" value="UniProtKB-SubCell"/>
</dbReference>
<evidence type="ECO:0000256" key="35">
    <source>
        <dbReference type="ARBA" id="ARBA00082890"/>
    </source>
</evidence>
<comment type="function">
    <text evidence="30">Reverse transcriptase/ribonuclease H (RT) is a multifunctional enzyme that catalyzes the conversion of the retro-elements RNA genome into dsDNA within the VLP. The enzyme displays a DNA polymerase activity that can copy either DNA or RNA templates, and a ribonuclease H (RNase H) activity that cleaves the RNA strand of RNA-DNA heteroduplexes during plus-strand synthesis and hydrolyzes RNA primers. The conversion leads to a linear dsDNA copy of the retrotransposon that includes long terminal repeats (LTRs) at both ends.</text>
</comment>
<keyword evidence="18" id="KW-0862">Zinc</keyword>
<dbReference type="Gene3D" id="3.30.70.270">
    <property type="match status" value="2"/>
</dbReference>
<keyword evidence="5" id="KW-0963">Cytoplasm</keyword>
<evidence type="ECO:0000256" key="38">
    <source>
        <dbReference type="SAM" id="MobiDB-lite"/>
    </source>
</evidence>
<keyword evidence="13" id="KW-0064">Aspartyl protease</keyword>
<evidence type="ECO:0000256" key="36">
    <source>
        <dbReference type="PROSITE-ProRule" id="PRU00047"/>
    </source>
</evidence>
<feature type="coiled-coil region" evidence="37">
    <location>
        <begin position="45"/>
        <end position="80"/>
    </location>
</feature>
<dbReference type="GO" id="GO:0008270">
    <property type="term" value="F:zinc ion binding"/>
    <property type="evidence" value="ECO:0007669"/>
    <property type="project" value="UniProtKB-KW"/>
</dbReference>
<evidence type="ECO:0000256" key="3">
    <source>
        <dbReference type="ARBA" id="ARBA00004123"/>
    </source>
</evidence>
<dbReference type="Pfam" id="PF24626">
    <property type="entry name" value="SH3_Tf2-1"/>
    <property type="match status" value="1"/>
</dbReference>
<evidence type="ECO:0000256" key="33">
    <source>
        <dbReference type="ARBA" id="ARBA00055383"/>
    </source>
</evidence>
<dbReference type="Pfam" id="PF17919">
    <property type="entry name" value="RT_RNaseH_2"/>
    <property type="match status" value="1"/>
</dbReference>
<evidence type="ECO:0000256" key="12">
    <source>
        <dbReference type="ARBA" id="ARBA00022741"/>
    </source>
</evidence>
<evidence type="ECO:0000256" key="20">
    <source>
        <dbReference type="ARBA" id="ARBA00022842"/>
    </source>
</evidence>
<keyword evidence="6" id="KW-1188">Viral release from host cell</keyword>
<dbReference type="GO" id="GO:0003723">
    <property type="term" value="F:RNA binding"/>
    <property type="evidence" value="ECO:0007669"/>
    <property type="project" value="UniProtKB-KW"/>
</dbReference>
<evidence type="ECO:0000256" key="30">
    <source>
        <dbReference type="ARBA" id="ARBA00025590"/>
    </source>
</evidence>
<dbReference type="SUPFAM" id="SSF53098">
    <property type="entry name" value="Ribonuclease H-like"/>
    <property type="match status" value="1"/>
</dbReference>
<dbReference type="GO" id="GO:0005634">
    <property type="term" value="C:nucleus"/>
    <property type="evidence" value="ECO:0007669"/>
    <property type="project" value="UniProtKB-SubCell"/>
</dbReference>
<feature type="region of interest" description="Disordered" evidence="38">
    <location>
        <begin position="245"/>
        <end position="304"/>
    </location>
</feature>
<dbReference type="Pfam" id="PF00078">
    <property type="entry name" value="RVT_1"/>
    <property type="match status" value="1"/>
</dbReference>
<dbReference type="InterPro" id="IPR001584">
    <property type="entry name" value="Integrase_cat-core"/>
</dbReference>
<gene>
    <name evidence="42" type="ORF">TSUD_408270</name>
</gene>
<dbReference type="InterPro" id="IPR041588">
    <property type="entry name" value="Integrase_H2C2"/>
</dbReference>
<dbReference type="GO" id="GO:0005524">
    <property type="term" value="F:ATP binding"/>
    <property type="evidence" value="ECO:0007669"/>
    <property type="project" value="UniProtKB-KW"/>
</dbReference>
<name>A0A2Z6P2H8_TRISU</name>
<evidence type="ECO:0000256" key="13">
    <source>
        <dbReference type="ARBA" id="ARBA00022750"/>
    </source>
</evidence>
<dbReference type="OrthoDB" id="1723377at2759"/>
<evidence type="ECO:0000256" key="26">
    <source>
        <dbReference type="ARBA" id="ARBA00023125"/>
    </source>
</evidence>
<dbReference type="GO" id="GO:0006310">
    <property type="term" value="P:DNA recombination"/>
    <property type="evidence" value="ECO:0007669"/>
    <property type="project" value="UniProtKB-KW"/>
</dbReference>
<dbReference type="CDD" id="cd09274">
    <property type="entry name" value="RNase_HI_RT_Ty3"/>
    <property type="match status" value="1"/>
</dbReference>
<evidence type="ECO:0000256" key="27">
    <source>
        <dbReference type="ARBA" id="ARBA00023172"/>
    </source>
</evidence>
<dbReference type="InterPro" id="IPR041577">
    <property type="entry name" value="RT_RNaseH_2"/>
</dbReference>
<dbReference type="PROSITE" id="PS50158">
    <property type="entry name" value="ZF_CCHC"/>
    <property type="match status" value="2"/>
</dbReference>
<dbReference type="CDD" id="cd01647">
    <property type="entry name" value="RT_LTR"/>
    <property type="match status" value="1"/>
</dbReference>
<keyword evidence="19" id="KW-0067">ATP-binding</keyword>
<evidence type="ECO:0000256" key="34">
    <source>
        <dbReference type="ARBA" id="ARBA00063849"/>
    </source>
</evidence>
<evidence type="ECO:0000256" key="9">
    <source>
        <dbReference type="ARBA" id="ARBA00022695"/>
    </source>
</evidence>
<feature type="domain" description="Reverse transcriptase" evidence="40">
    <location>
        <begin position="590"/>
        <end position="769"/>
    </location>
</feature>
<dbReference type="InterPro" id="IPR036397">
    <property type="entry name" value="RNaseH_sf"/>
</dbReference>
<keyword evidence="14" id="KW-0688">Ribosomal frameshifting</keyword>
<dbReference type="CDD" id="cd00303">
    <property type="entry name" value="retropepsin_like"/>
    <property type="match status" value="1"/>
</dbReference>
<feature type="domain" description="CCHC-type" evidence="39">
    <location>
        <begin position="328"/>
        <end position="343"/>
    </location>
</feature>
<dbReference type="Pfam" id="PF00098">
    <property type="entry name" value="zf-CCHC"/>
    <property type="match status" value="2"/>
</dbReference>
<dbReference type="Gene3D" id="4.10.60.10">
    <property type="entry name" value="Zinc finger, CCHC-type"/>
    <property type="match status" value="1"/>
</dbReference>
<dbReference type="GO" id="GO:0075523">
    <property type="term" value="P:viral translational frameshifting"/>
    <property type="evidence" value="ECO:0007669"/>
    <property type="project" value="UniProtKB-KW"/>
</dbReference>
<dbReference type="Pfam" id="PF17921">
    <property type="entry name" value="Integrase_H2C2"/>
    <property type="match status" value="1"/>
</dbReference>
<dbReference type="Gene3D" id="2.40.70.10">
    <property type="entry name" value="Acid Proteases"/>
    <property type="match status" value="1"/>
</dbReference>
<dbReference type="GO" id="GO:0004523">
    <property type="term" value="F:RNA-DNA hybrid ribonuclease activity"/>
    <property type="evidence" value="ECO:0007669"/>
    <property type="project" value="UniProtKB-EC"/>
</dbReference>
<feature type="domain" description="CCHC-type" evidence="39">
    <location>
        <begin position="308"/>
        <end position="322"/>
    </location>
</feature>
<keyword evidence="23" id="KW-0695">RNA-directed DNA polymerase</keyword>
<dbReference type="InterPro" id="IPR043128">
    <property type="entry name" value="Rev_trsase/Diguanyl_cyclase"/>
</dbReference>
<evidence type="ECO:0000313" key="42">
    <source>
        <dbReference type="EMBL" id="GAU49926.1"/>
    </source>
</evidence>
<keyword evidence="7" id="KW-0645">Protease</keyword>
<dbReference type="PANTHER" id="PTHR37984">
    <property type="entry name" value="PROTEIN CBG26694"/>
    <property type="match status" value="1"/>
</dbReference>
<dbReference type="FunFam" id="3.10.20.370:FF:000001">
    <property type="entry name" value="Retrovirus-related Pol polyprotein from transposon 17.6-like protein"/>
    <property type="match status" value="1"/>
</dbReference>
<protein>
    <recommendedName>
        <fullName evidence="35">Gag3-Pol3</fullName>
    </recommendedName>
</protein>
<organism evidence="42 43">
    <name type="scientific">Trifolium subterraneum</name>
    <name type="common">Subterranean clover</name>
    <dbReference type="NCBI Taxonomy" id="3900"/>
    <lineage>
        <taxon>Eukaryota</taxon>
        <taxon>Viridiplantae</taxon>
        <taxon>Streptophyta</taxon>
        <taxon>Embryophyta</taxon>
        <taxon>Tracheophyta</taxon>
        <taxon>Spermatophyta</taxon>
        <taxon>Magnoliopsida</taxon>
        <taxon>eudicotyledons</taxon>
        <taxon>Gunneridae</taxon>
        <taxon>Pentapetalae</taxon>
        <taxon>rosids</taxon>
        <taxon>fabids</taxon>
        <taxon>Fabales</taxon>
        <taxon>Fabaceae</taxon>
        <taxon>Papilionoideae</taxon>
        <taxon>50 kb inversion clade</taxon>
        <taxon>NPAAA clade</taxon>
        <taxon>Hologalegina</taxon>
        <taxon>IRL clade</taxon>
        <taxon>Trifolieae</taxon>
        <taxon>Trifolium</taxon>
    </lineage>
</organism>
<evidence type="ECO:0000256" key="14">
    <source>
        <dbReference type="ARBA" id="ARBA00022758"/>
    </source>
</evidence>
<evidence type="ECO:0000256" key="2">
    <source>
        <dbReference type="ARBA" id="ARBA00002180"/>
    </source>
</evidence>
<comment type="function">
    <text evidence="32">Nucleocapsid protein p11 (NC) forms the nucleocore that coats the retro-elements dimeric RNA. Binds these RNAs through its zinc fingers. Promotes primer tRNA(i)-Met annealing to the multipartite primer-binding site (PBS), dimerization of Ty3 RNA and initiation of reverse transcription.</text>
</comment>
<dbReference type="GO" id="GO:0003964">
    <property type="term" value="F:RNA-directed DNA polymerase activity"/>
    <property type="evidence" value="ECO:0007669"/>
    <property type="project" value="UniProtKB-KW"/>
</dbReference>
<dbReference type="GO" id="GO:0003887">
    <property type="term" value="F:DNA-directed DNA polymerase activity"/>
    <property type="evidence" value="ECO:0007669"/>
    <property type="project" value="UniProtKB-KW"/>
</dbReference>
<keyword evidence="37" id="KW-0175">Coiled coil</keyword>
<dbReference type="InterPro" id="IPR056924">
    <property type="entry name" value="SH3_Tf2-1"/>
</dbReference>
<dbReference type="PROSITE" id="PS50994">
    <property type="entry name" value="INTEGRASE"/>
    <property type="match status" value="1"/>
</dbReference>
<keyword evidence="28" id="KW-0539">Nucleus</keyword>
<evidence type="ECO:0000256" key="7">
    <source>
        <dbReference type="ARBA" id="ARBA00022670"/>
    </source>
</evidence>
<feature type="domain" description="Integrase catalytic" evidence="41">
    <location>
        <begin position="1095"/>
        <end position="1258"/>
    </location>
</feature>
<dbReference type="SUPFAM" id="SSF57756">
    <property type="entry name" value="Retrovirus zinc finger-like domains"/>
    <property type="match status" value="1"/>
</dbReference>
<keyword evidence="25" id="KW-0917">Virion maturation</keyword>
<dbReference type="Pfam" id="PF03732">
    <property type="entry name" value="Retrotrans_gag"/>
    <property type="match status" value="1"/>
</dbReference>
<dbReference type="SUPFAM" id="SSF50630">
    <property type="entry name" value="Acid proteases"/>
    <property type="match status" value="1"/>
</dbReference>
<dbReference type="InterPro" id="IPR005162">
    <property type="entry name" value="Retrotrans_gag_dom"/>
</dbReference>
<reference evidence="43" key="1">
    <citation type="journal article" date="2017" name="Front. Plant Sci.">
        <title>Climate Clever Clovers: New Paradigm to Reduce the Environmental Footprint of Ruminants by Breeding Low Methanogenic Forages Utilizing Haplotype Variation.</title>
        <authorList>
            <person name="Kaur P."/>
            <person name="Appels R."/>
            <person name="Bayer P.E."/>
            <person name="Keeble-Gagnere G."/>
            <person name="Wang J."/>
            <person name="Hirakawa H."/>
            <person name="Shirasawa K."/>
            <person name="Vercoe P."/>
            <person name="Stefanova K."/>
            <person name="Durmic Z."/>
            <person name="Nichols P."/>
            <person name="Revell C."/>
            <person name="Isobe S.N."/>
            <person name="Edwards D."/>
            <person name="Erskine W."/>
        </authorList>
    </citation>
    <scope>NUCLEOTIDE SEQUENCE [LARGE SCALE GENOMIC DNA]</scope>
    <source>
        <strain evidence="43">cv. Daliak</strain>
    </source>
</reference>
<dbReference type="Gene3D" id="3.10.10.10">
    <property type="entry name" value="HIV Type 1 Reverse Transcriptase, subunit A, domain 1"/>
    <property type="match status" value="1"/>
</dbReference>
<evidence type="ECO:0000259" key="41">
    <source>
        <dbReference type="PROSITE" id="PS50994"/>
    </source>
</evidence>
<dbReference type="GO" id="GO:0003677">
    <property type="term" value="F:DNA binding"/>
    <property type="evidence" value="ECO:0007669"/>
    <property type="project" value="UniProtKB-KW"/>
</dbReference>
<dbReference type="InterPro" id="IPR050951">
    <property type="entry name" value="Retrovirus_Pol_polyprotein"/>
</dbReference>
<dbReference type="FunFam" id="3.30.70.270:FF:000026">
    <property type="entry name" value="Transposon Ty3-G Gag-Pol polyprotein"/>
    <property type="match status" value="1"/>
</dbReference>
<evidence type="ECO:0000256" key="22">
    <source>
        <dbReference type="ARBA" id="ARBA00022908"/>
    </source>
</evidence>
<keyword evidence="11" id="KW-0479">Metal-binding</keyword>
<comment type="function">
    <text evidence="2">The aspartyl protease (PR) mediates the proteolytic cleavages of the Gag and Gag-Pol polyproteins after assembly of the VLP.</text>
</comment>
<comment type="function">
    <text evidence="33">Capsid protein (CA) is the structural component of the virus-like particle (VLP), forming the shell that encapsulates the genomic RNA-nucleocapsid complex.</text>
</comment>
<evidence type="ECO:0000313" key="43">
    <source>
        <dbReference type="Proteomes" id="UP000242715"/>
    </source>
</evidence>
<evidence type="ECO:0000256" key="16">
    <source>
        <dbReference type="ARBA" id="ARBA00022771"/>
    </source>
</evidence>
<dbReference type="Gene3D" id="1.10.340.70">
    <property type="match status" value="1"/>
</dbReference>
<evidence type="ECO:0000256" key="15">
    <source>
        <dbReference type="ARBA" id="ARBA00022759"/>
    </source>
</evidence>
<keyword evidence="8" id="KW-0808">Transferase</keyword>
<comment type="catalytic activity">
    <reaction evidence="1">
        <text>Endonucleolytic cleavage to 5'-phosphomonoester.</text>
        <dbReference type="EC" id="3.1.26.4"/>
    </reaction>
</comment>
<dbReference type="FunFam" id="3.10.10.10:FF:000007">
    <property type="entry name" value="Retrovirus-related Pol polyprotein from transposon 17.6-like Protein"/>
    <property type="match status" value="1"/>
</dbReference>
<keyword evidence="26" id="KW-0238">DNA-binding</keyword>
<keyword evidence="10" id="KW-0540">Nuclease</keyword>
<evidence type="ECO:0000256" key="24">
    <source>
        <dbReference type="ARBA" id="ARBA00022932"/>
    </source>
</evidence>
<dbReference type="SUPFAM" id="SSF56672">
    <property type="entry name" value="DNA/RNA polymerases"/>
    <property type="match status" value="1"/>
</dbReference>
<evidence type="ECO:0000259" key="40">
    <source>
        <dbReference type="PROSITE" id="PS50878"/>
    </source>
</evidence>
<dbReference type="FunFam" id="3.30.420.10:FF:000032">
    <property type="entry name" value="Retrovirus-related Pol polyprotein from transposon 297-like Protein"/>
    <property type="match status" value="1"/>
</dbReference>
<keyword evidence="20" id="KW-0460">Magnesium</keyword>
<dbReference type="GO" id="GO:0015074">
    <property type="term" value="P:DNA integration"/>
    <property type="evidence" value="ECO:0007669"/>
    <property type="project" value="UniProtKB-KW"/>
</dbReference>
<evidence type="ECO:0000256" key="17">
    <source>
        <dbReference type="ARBA" id="ARBA00022801"/>
    </source>
</evidence>
<keyword evidence="12" id="KW-0547">Nucleotide-binding</keyword>
<dbReference type="Pfam" id="PF08284">
    <property type="entry name" value="RVP_2"/>
    <property type="match status" value="1"/>
</dbReference>
<keyword evidence="16 36" id="KW-0863">Zinc-finger</keyword>
<dbReference type="Proteomes" id="UP000242715">
    <property type="component" value="Unassembled WGS sequence"/>
</dbReference>
<comment type="subcellular location">
    <subcellularLocation>
        <location evidence="4">Cytoplasm</location>
    </subcellularLocation>
    <subcellularLocation>
        <location evidence="3">Nucleus</location>
    </subcellularLocation>
</comment>
<accession>A0A2Z6P2H8</accession>
<dbReference type="InterPro" id="IPR001878">
    <property type="entry name" value="Znf_CCHC"/>
</dbReference>
<dbReference type="PROSITE" id="PS50878">
    <property type="entry name" value="RT_POL"/>
    <property type="match status" value="1"/>
</dbReference>
<comment type="subunit">
    <text evidence="34">The protease is a homodimer, whose active site consists of two apposed aspartic acid residues.</text>
</comment>
<keyword evidence="27" id="KW-0233">DNA recombination</keyword>
<dbReference type="FunFam" id="1.10.340.70:FF:000001">
    <property type="entry name" value="Retrovirus-related Pol polyprotein from transposon gypsy-like Protein"/>
    <property type="match status" value="1"/>
</dbReference>
<evidence type="ECO:0000256" key="23">
    <source>
        <dbReference type="ARBA" id="ARBA00022918"/>
    </source>
</evidence>
<dbReference type="SMART" id="SM00343">
    <property type="entry name" value="ZnF_C2HC"/>
    <property type="match status" value="2"/>
</dbReference>
<dbReference type="GO" id="GO:0006508">
    <property type="term" value="P:proteolysis"/>
    <property type="evidence" value="ECO:0007669"/>
    <property type="project" value="UniProtKB-KW"/>
</dbReference>
<evidence type="ECO:0000256" key="29">
    <source>
        <dbReference type="ARBA" id="ARBA00023268"/>
    </source>
</evidence>
<proteinExistence type="predicted"/>
<dbReference type="EMBL" id="DF974655">
    <property type="protein sequence ID" value="GAU49926.1"/>
    <property type="molecule type" value="Genomic_DNA"/>
</dbReference>
<evidence type="ECO:0000259" key="39">
    <source>
        <dbReference type="PROSITE" id="PS50158"/>
    </source>
</evidence>
<sequence length="1454" mass="166401">MPPRRAANNQNIPEPTVDMAGAIQAIHAMATAMTQQSATTAAQAAINAQQAAAQAQREALRDQREEAAAAARELRDFNQQNPPKFHGEHDPDKADLWLEEIEKIFEMLHCTEAKKVEYATFLLRAEAEAWWRGERQIMENNHEELNWESFKRKFLDKYFPSSARSEKEAQFLKIYQGNMTIAEYADKFDSLAKHFRYFRDHVDEDYKCERFENGLRYEIKESVAPLEIRQFQELVEKCKKVERLKQGRVNRGNSGGPARTQGQHDRNGRGGQQKPYARPQGDRRNLHQSRNGGGQRTNQQGQPQQIHCFRCKKEGHKSFECPLRNKVCYNCQKPGHFANNCPEPNHNNNNVDDTTTSARPSAKGRVYHIGGEETSNASGLIQGECEISDKLFPVLYDSGAIHSFISVECVNSLQLLVTSLPFDLIVTIPSSDPVTLNEACLQCPLTILGMKFKVDLICIPLKHLGVILGMDWLSSHYVLLDCARRSVIFPDPGVSRFLDANRLKFSLKGGIQKYVFLNSISMKPEVDINDIEVVNEFPEVFPSDVPGLPPMREIEFAIDVIPGTGPIHIAPYRMAPSEMSELKSQLEDLLSKKFIRPSVSPWGAPVLLVKKKDGKSRLCVDYRQLNKVTIKNKYPLPRIDDLMDQLRGAVVFSKIDLKSGYHQIRVKEEDIPKTAFRTRYGHYEYLVMPFGVTNAPAIFMDYMNRIFHPFLDKFVVVFIDDILIYSKSREEHEEHLRLVLQVLKEKQLYANLGKCEFWLEEVKFLGHVIAKEGIAVDPSKVEAVVAWERPKTATEIRSFVGLAGYYRRFIEGFAKIVAPLTNLTRKNQIFAWTDECEKSFQLMKEKLTTSPVLVLPQPEEPYEVYCDASYQGLGCVLMQHKQVVAYASRQLKTHEKNYPTHDLELAAIVFALKIWRHYLYGCTFVANVVADALSRKRVHLSTIAVKGLELLEKFRDLNLNLDSSTGQVYCGMITIDNELMNEIMNLQKTDEEVQEKKKLIEIGKAPEFKVGSDHILRCNERVCVPNNAALRKIILDEAHKSKLSIHPGMTKMYQDLKQRYWWSGMKKQVAEYVASCLTCQKAKIEHQKPAGLLKSLDVPQWKWDSISMDFVGALPKTQRKFDSIWVIVDRLTKSAHFIPVRTSYTAAKYAEIYIEEIVRLHGVPSSIVSDRDPKFTSHLWKELQEALGTKLRLSSAYHPQTDGQTERTIQTLEDMLRACVLDDRESWYKLLPLVEFTYNNSYHASIGMAPYEALYGRKCQTPLCWYKDGESTLVGPELVQQTTEKIRLIQERMKTAQSRQKSYADQQRRPLEFQEGDHVFFRVTPTTGVGRALKSKKLTPKFIGPYQILKRVGPVAYEIALPPNLANLHSVFHVSQLRKYISDPSHVITPDDIQLKENLSFEVPPMRIGEKSTKLLRGREISLVKVIWNPKTGDATWEREDQMKKLYPNLFDTS</sequence>
<dbReference type="InterPro" id="IPR012337">
    <property type="entry name" value="RNaseH-like_sf"/>
</dbReference>
<evidence type="ECO:0000256" key="21">
    <source>
        <dbReference type="ARBA" id="ARBA00022884"/>
    </source>
</evidence>
<dbReference type="InterPro" id="IPR000477">
    <property type="entry name" value="RT_dom"/>
</dbReference>
<evidence type="ECO:0000256" key="18">
    <source>
        <dbReference type="ARBA" id="ARBA00022833"/>
    </source>
</evidence>
<keyword evidence="17" id="KW-0378">Hydrolase</keyword>
<dbReference type="InterPro" id="IPR036875">
    <property type="entry name" value="Znf_CCHC_sf"/>
</dbReference>
<evidence type="ECO:0000256" key="19">
    <source>
        <dbReference type="ARBA" id="ARBA00022840"/>
    </source>
</evidence>
<keyword evidence="24" id="KW-0239">DNA-directed DNA polymerase</keyword>
<keyword evidence="21" id="KW-0694">RNA-binding</keyword>
<comment type="function">
    <text evidence="31">Integrase (IN) targets the VLP to the nucleus, where a subparticle preintegration complex (PIC) containing at least integrase and the newly synthesized dsDNA copy of the retrotransposon must transit the nuclear membrane. Once in the nucleus, integrase performs the integration of the dsDNA into the host genome.</text>
</comment>
<evidence type="ECO:0000256" key="4">
    <source>
        <dbReference type="ARBA" id="ARBA00004496"/>
    </source>
</evidence>
<dbReference type="PANTHER" id="PTHR37984:SF5">
    <property type="entry name" value="PROTEIN NYNRIN-LIKE"/>
    <property type="match status" value="1"/>
</dbReference>
<evidence type="ECO:0000256" key="25">
    <source>
        <dbReference type="ARBA" id="ARBA00023113"/>
    </source>
</evidence>
<evidence type="ECO:0000256" key="11">
    <source>
        <dbReference type="ARBA" id="ARBA00022723"/>
    </source>
</evidence>
<dbReference type="InterPro" id="IPR043502">
    <property type="entry name" value="DNA/RNA_pol_sf"/>
</dbReference>
<keyword evidence="15" id="KW-0255">Endonuclease</keyword>
<keyword evidence="43" id="KW-1185">Reference proteome</keyword>
<evidence type="ECO:0000256" key="28">
    <source>
        <dbReference type="ARBA" id="ARBA00023242"/>
    </source>
</evidence>
<evidence type="ECO:0000256" key="32">
    <source>
        <dbReference type="ARBA" id="ARBA00055265"/>
    </source>
</evidence>
<evidence type="ECO:0000256" key="5">
    <source>
        <dbReference type="ARBA" id="ARBA00022490"/>
    </source>
</evidence>
<keyword evidence="29" id="KW-0511">Multifunctional enzyme</keyword>
<dbReference type="GO" id="GO:0004190">
    <property type="term" value="F:aspartic-type endopeptidase activity"/>
    <property type="evidence" value="ECO:0007669"/>
    <property type="project" value="UniProtKB-KW"/>
</dbReference>
<evidence type="ECO:0000256" key="8">
    <source>
        <dbReference type="ARBA" id="ARBA00022679"/>
    </source>
</evidence>
<evidence type="ECO:0000256" key="6">
    <source>
        <dbReference type="ARBA" id="ARBA00022612"/>
    </source>
</evidence>
<evidence type="ECO:0000256" key="10">
    <source>
        <dbReference type="ARBA" id="ARBA00022722"/>
    </source>
</evidence>
<keyword evidence="9" id="KW-0548">Nucleotidyltransferase</keyword>
<dbReference type="InterPro" id="IPR021109">
    <property type="entry name" value="Peptidase_aspartic_dom_sf"/>
</dbReference>
<evidence type="ECO:0000256" key="1">
    <source>
        <dbReference type="ARBA" id="ARBA00000077"/>
    </source>
</evidence>
<keyword evidence="22" id="KW-0229">DNA integration</keyword>
<evidence type="ECO:0000256" key="37">
    <source>
        <dbReference type="SAM" id="Coils"/>
    </source>
</evidence>
<evidence type="ECO:0000256" key="31">
    <source>
        <dbReference type="ARBA" id="ARBA00025615"/>
    </source>
</evidence>
<dbReference type="Gene3D" id="3.30.420.10">
    <property type="entry name" value="Ribonuclease H-like superfamily/Ribonuclease H"/>
    <property type="match status" value="1"/>
</dbReference>